<feature type="compositionally biased region" description="Basic and acidic residues" evidence="1">
    <location>
        <begin position="110"/>
        <end position="121"/>
    </location>
</feature>
<feature type="region of interest" description="Disordered" evidence="1">
    <location>
        <begin position="88"/>
        <end position="121"/>
    </location>
</feature>
<proteinExistence type="predicted"/>
<name>A0A0C9V6I5_SPHS4</name>
<organism evidence="2 3">
    <name type="scientific">Sphaerobolus stellatus (strain SS14)</name>
    <dbReference type="NCBI Taxonomy" id="990650"/>
    <lineage>
        <taxon>Eukaryota</taxon>
        <taxon>Fungi</taxon>
        <taxon>Dikarya</taxon>
        <taxon>Basidiomycota</taxon>
        <taxon>Agaricomycotina</taxon>
        <taxon>Agaricomycetes</taxon>
        <taxon>Phallomycetidae</taxon>
        <taxon>Geastrales</taxon>
        <taxon>Sphaerobolaceae</taxon>
        <taxon>Sphaerobolus</taxon>
    </lineage>
</organism>
<evidence type="ECO:0000313" key="3">
    <source>
        <dbReference type="Proteomes" id="UP000054279"/>
    </source>
</evidence>
<dbReference type="EMBL" id="KN837219">
    <property type="protein sequence ID" value="KIJ32941.1"/>
    <property type="molecule type" value="Genomic_DNA"/>
</dbReference>
<protein>
    <submittedName>
        <fullName evidence="2">Unplaced genomic scaffold SPHSTscaffold_144, whole genome shotgun sequence</fullName>
    </submittedName>
</protein>
<keyword evidence="3" id="KW-1185">Reference proteome</keyword>
<feature type="compositionally biased region" description="Low complexity" evidence="1">
    <location>
        <begin position="88"/>
        <end position="99"/>
    </location>
</feature>
<dbReference type="AlphaFoldDB" id="A0A0C9V6I5"/>
<reference evidence="2 3" key="1">
    <citation type="submission" date="2014-06" db="EMBL/GenBank/DDBJ databases">
        <title>Evolutionary Origins and Diversification of the Mycorrhizal Mutualists.</title>
        <authorList>
            <consortium name="DOE Joint Genome Institute"/>
            <consortium name="Mycorrhizal Genomics Consortium"/>
            <person name="Kohler A."/>
            <person name="Kuo A."/>
            <person name="Nagy L.G."/>
            <person name="Floudas D."/>
            <person name="Copeland A."/>
            <person name="Barry K.W."/>
            <person name="Cichocki N."/>
            <person name="Veneault-Fourrey C."/>
            <person name="LaButti K."/>
            <person name="Lindquist E.A."/>
            <person name="Lipzen A."/>
            <person name="Lundell T."/>
            <person name="Morin E."/>
            <person name="Murat C."/>
            <person name="Riley R."/>
            <person name="Ohm R."/>
            <person name="Sun H."/>
            <person name="Tunlid A."/>
            <person name="Henrissat B."/>
            <person name="Grigoriev I.V."/>
            <person name="Hibbett D.S."/>
            <person name="Martin F."/>
        </authorList>
    </citation>
    <scope>NUCLEOTIDE SEQUENCE [LARGE SCALE GENOMIC DNA]</scope>
    <source>
        <strain evidence="2 3">SS14</strain>
    </source>
</reference>
<evidence type="ECO:0000313" key="2">
    <source>
        <dbReference type="EMBL" id="KIJ32941.1"/>
    </source>
</evidence>
<accession>A0A0C9V6I5</accession>
<dbReference type="Proteomes" id="UP000054279">
    <property type="component" value="Unassembled WGS sequence"/>
</dbReference>
<sequence>MAVTNTPGQIMLRTLSELKYDFKAFRGVNKLKSRKQPTTSHWVLLGSKAKVVPTYGSKTIGFLSRYPPHWNIFDSCASVSWFSGPGVSVPGVPGQPDPGHTTPELGCPRIVRDSLDSVDPR</sequence>
<dbReference type="HOGENOM" id="CLU_2039558_0_0_1"/>
<evidence type="ECO:0000256" key="1">
    <source>
        <dbReference type="SAM" id="MobiDB-lite"/>
    </source>
</evidence>
<gene>
    <name evidence="2" type="ORF">M422DRAFT_265123</name>
</gene>